<evidence type="ECO:0000313" key="3">
    <source>
        <dbReference type="Proteomes" id="UP001172142"/>
    </source>
</evidence>
<keyword evidence="1" id="KW-0472">Membrane</keyword>
<gene>
    <name evidence="2" type="ORF">QWY13_03200</name>
</gene>
<keyword evidence="1" id="KW-0812">Transmembrane</keyword>
<reference evidence="2 3" key="1">
    <citation type="submission" date="2023-07" db="EMBL/GenBank/DDBJ databases">
        <title>Novel species in genus Planococcus.</title>
        <authorList>
            <person name="Ning S."/>
        </authorList>
    </citation>
    <scope>NUCLEOTIDE SEQUENCE [LARGE SCALE GENOMIC DNA]</scope>
    <source>
        <strain evidence="2 3">N017</strain>
    </source>
</reference>
<proteinExistence type="predicted"/>
<keyword evidence="3" id="KW-1185">Reference proteome</keyword>
<evidence type="ECO:0000256" key="1">
    <source>
        <dbReference type="SAM" id="Phobius"/>
    </source>
</evidence>
<feature type="transmembrane region" description="Helical" evidence="1">
    <location>
        <begin position="5"/>
        <end position="26"/>
    </location>
</feature>
<dbReference type="EMBL" id="JAUJWU010000001">
    <property type="protein sequence ID" value="MDN7244488.1"/>
    <property type="molecule type" value="Genomic_DNA"/>
</dbReference>
<name>A0ABT8N9D3_9BACL</name>
<keyword evidence="1" id="KW-1133">Transmembrane helix</keyword>
<accession>A0ABT8N9D3</accession>
<sequence>MFRKIILLVTVVFFMGLVLFTGMMYLKNETVVYSQGDITLTVEKPTFFTLSDSSLTEQGKDVIRSHDLTLLGLPIGTYTLVERTLDNGVKIVFEQLDNTSWMPFAVSLNTNGLSEAEVKTWNPKPVNHQEDPVYGIDPTVNPYGTIKMVAGEILQGNLYVSRGLTLGNGTEVQELRHEIPDLTMEEGSLRKNFWLPPNYQTETWFMISEAPFFETAATEDKWIDFTLNNRLQQLNWLTPAGPMVKVEQTEDLRTQLAYSRDEERTKDPVSAEWNKTAPSLFFESMVLNSKAAQEQ</sequence>
<protein>
    <submittedName>
        <fullName evidence="2">Uncharacterized protein</fullName>
    </submittedName>
</protein>
<comment type="caution">
    <text evidence="2">The sequence shown here is derived from an EMBL/GenBank/DDBJ whole genome shotgun (WGS) entry which is preliminary data.</text>
</comment>
<organism evidence="2 3">
    <name type="scientific">Planococcus shenhongbingii</name>
    <dbReference type="NCBI Taxonomy" id="3058398"/>
    <lineage>
        <taxon>Bacteria</taxon>
        <taxon>Bacillati</taxon>
        <taxon>Bacillota</taxon>
        <taxon>Bacilli</taxon>
        <taxon>Bacillales</taxon>
        <taxon>Caryophanaceae</taxon>
        <taxon>Planococcus</taxon>
    </lineage>
</organism>
<evidence type="ECO:0000313" key="2">
    <source>
        <dbReference type="EMBL" id="MDN7244488.1"/>
    </source>
</evidence>
<dbReference type="RefSeq" id="WP_301854887.1">
    <property type="nucleotide sequence ID" value="NZ_JAUJWU010000001.1"/>
</dbReference>
<dbReference type="Proteomes" id="UP001172142">
    <property type="component" value="Unassembled WGS sequence"/>
</dbReference>